<feature type="transmembrane region" description="Helical" evidence="6">
    <location>
        <begin position="332"/>
        <end position="355"/>
    </location>
</feature>
<evidence type="ECO:0000256" key="4">
    <source>
        <dbReference type="ARBA" id="ARBA00022989"/>
    </source>
</evidence>
<dbReference type="AlphaFoldDB" id="A0A1I4MQG5"/>
<keyword evidence="5 6" id="KW-0472">Membrane</keyword>
<evidence type="ECO:0000313" key="9">
    <source>
        <dbReference type="Proteomes" id="UP000183287"/>
    </source>
</evidence>
<dbReference type="SUPFAM" id="SSF56281">
    <property type="entry name" value="Metallo-hydrolase/oxidoreductase"/>
    <property type="match status" value="1"/>
</dbReference>
<evidence type="ECO:0000256" key="1">
    <source>
        <dbReference type="ARBA" id="ARBA00004651"/>
    </source>
</evidence>
<keyword evidence="9" id="KW-1185">Reference proteome</keyword>
<dbReference type="Pfam" id="PF03772">
    <property type="entry name" value="Competence"/>
    <property type="match status" value="1"/>
</dbReference>
<evidence type="ECO:0000256" key="3">
    <source>
        <dbReference type="ARBA" id="ARBA00022692"/>
    </source>
</evidence>
<dbReference type="SMART" id="SM00849">
    <property type="entry name" value="Lactamase_B"/>
    <property type="match status" value="1"/>
</dbReference>
<dbReference type="GO" id="GO:0005886">
    <property type="term" value="C:plasma membrane"/>
    <property type="evidence" value="ECO:0007669"/>
    <property type="project" value="UniProtKB-SubCell"/>
</dbReference>
<dbReference type="Pfam" id="PF00753">
    <property type="entry name" value="Lactamase_B"/>
    <property type="match status" value="1"/>
</dbReference>
<feature type="transmembrane region" description="Helical" evidence="6">
    <location>
        <begin position="97"/>
        <end position="115"/>
    </location>
</feature>
<dbReference type="NCBIfam" id="TIGR00361">
    <property type="entry name" value="ComEC_Rec2"/>
    <property type="match status" value="1"/>
</dbReference>
<dbReference type="InterPro" id="IPR001279">
    <property type="entry name" value="Metallo-B-lactamas"/>
</dbReference>
<evidence type="ECO:0000256" key="6">
    <source>
        <dbReference type="SAM" id="Phobius"/>
    </source>
</evidence>
<dbReference type="NCBIfam" id="TIGR00360">
    <property type="entry name" value="ComEC_N-term"/>
    <property type="match status" value="1"/>
</dbReference>
<feature type="transmembrane region" description="Helical" evidence="6">
    <location>
        <begin position="367"/>
        <end position="385"/>
    </location>
</feature>
<feature type="transmembrane region" description="Helical" evidence="6">
    <location>
        <begin position="468"/>
        <end position="487"/>
    </location>
</feature>
<dbReference type="RefSeq" id="WP_256211918.1">
    <property type="nucleotide sequence ID" value="NZ_FOUB01000011.1"/>
</dbReference>
<proteinExistence type="predicted"/>
<feature type="transmembrane region" description="Helical" evidence="6">
    <location>
        <begin position="493"/>
        <end position="525"/>
    </location>
</feature>
<dbReference type="InterPro" id="IPR004477">
    <property type="entry name" value="ComEC_N"/>
</dbReference>
<dbReference type="InterPro" id="IPR035681">
    <property type="entry name" value="ComA-like_MBL"/>
</dbReference>
<keyword evidence="3 6" id="KW-0812">Transmembrane</keyword>
<dbReference type="Gene3D" id="3.60.15.10">
    <property type="entry name" value="Ribonuclease Z/Hydroxyacylglutathione hydrolase-like"/>
    <property type="match status" value="1"/>
</dbReference>
<dbReference type="InterPro" id="IPR036866">
    <property type="entry name" value="RibonucZ/Hydroxyglut_hydro"/>
</dbReference>
<dbReference type="InterPro" id="IPR025405">
    <property type="entry name" value="DUF4131"/>
</dbReference>
<evidence type="ECO:0000259" key="7">
    <source>
        <dbReference type="SMART" id="SM00849"/>
    </source>
</evidence>
<evidence type="ECO:0000256" key="2">
    <source>
        <dbReference type="ARBA" id="ARBA00022475"/>
    </source>
</evidence>
<dbReference type="CDD" id="cd07731">
    <property type="entry name" value="ComA-like_MBL-fold"/>
    <property type="match status" value="1"/>
</dbReference>
<reference evidence="9" key="1">
    <citation type="submission" date="2016-10" db="EMBL/GenBank/DDBJ databases">
        <authorList>
            <person name="Varghese N."/>
            <person name="Submissions S."/>
        </authorList>
    </citation>
    <scope>NUCLEOTIDE SEQUENCE [LARGE SCALE GENOMIC DNA]</scope>
    <source>
        <strain evidence="9">Nm44</strain>
    </source>
</reference>
<feature type="transmembrane region" description="Helical" evidence="6">
    <location>
        <begin position="414"/>
        <end position="432"/>
    </location>
</feature>
<comment type="subcellular location">
    <subcellularLocation>
        <location evidence="1">Cell membrane</location>
        <topology evidence="1">Multi-pass membrane protein</topology>
    </subcellularLocation>
</comment>
<feature type="transmembrane region" description="Helical" evidence="6">
    <location>
        <begin position="127"/>
        <end position="146"/>
    </location>
</feature>
<dbReference type="InterPro" id="IPR052159">
    <property type="entry name" value="Competence_DNA_uptake"/>
</dbReference>
<dbReference type="Pfam" id="PF13567">
    <property type="entry name" value="DUF4131"/>
    <property type="match status" value="1"/>
</dbReference>
<dbReference type="Proteomes" id="UP000183287">
    <property type="component" value="Unassembled WGS sequence"/>
</dbReference>
<feature type="transmembrane region" description="Helical" evidence="6">
    <location>
        <begin position="546"/>
        <end position="569"/>
    </location>
</feature>
<keyword evidence="2" id="KW-1003">Cell membrane</keyword>
<dbReference type="PANTHER" id="PTHR30619:SF1">
    <property type="entry name" value="RECOMBINATION PROTEIN 2"/>
    <property type="match status" value="1"/>
</dbReference>
<feature type="transmembrane region" description="Helical" evidence="6">
    <location>
        <begin position="438"/>
        <end position="456"/>
    </location>
</feature>
<dbReference type="GO" id="GO:0030420">
    <property type="term" value="P:establishment of competence for transformation"/>
    <property type="evidence" value="ECO:0007669"/>
    <property type="project" value="InterPro"/>
</dbReference>
<feature type="domain" description="Metallo-beta-lactamase" evidence="7">
    <location>
        <begin position="616"/>
        <end position="787"/>
    </location>
</feature>
<dbReference type="EMBL" id="FOUB01000011">
    <property type="protein sequence ID" value="SFM05285.1"/>
    <property type="molecule type" value="Genomic_DNA"/>
</dbReference>
<sequence length="868" mass="97226">MPDGYCALRGLRQHRLFQVLFAYHGCWFPQPLKFPAVYKNDFAYLCHSPKDAFYEDYRNPTHAFYYGIKKLLRQIYCLALVCGVCLLQLQAELPEMRWGAVLFPAAGGLFFYAYFYPNIFPAFRKILSMGLFFGLGFFWAAMLAHWRMADALPHEWESRDIELIGVIAELPQIMDRSVRFQFDVEQVLTPEATVPAHILLTWYKMGGNYDGINPATLPQINAGQRWQLTVRLKRPHGNANPHGSDFEAKAIERNIRAIGYVRISANNVRLDAWVNHPQYLIEQVRQQIRTRFSQNLTDHSYVGIQIALAIGDQQAIPHEQWQIFTRTGTNHLMSISGLHVTLVSGMVFGFVYWLWRRSLRLSYRLPARKIAVVVGVLAALGYALLAGFSVPTRRTFVMLAIIAIALWSDRKVSLPAVLVGALLIVVVFDPWAVISPGFWLSFGAIALITLVTFGRIGQMGAIISWARVQWVITLGLSPLLLVMFQQVSVISPIANAIAIPLVSLAVVPLTLLAVVPLFDFLLLPAHEILSTGMQLLKWLSETPQAVWQQSAPPLWAFIAGIAGVIWLFLPGSSGMGIFSGFPARWLGIVALLPMFIVSPPKPAAGELWLAMLDVGQGLAVVVRTEHHTLLYDTGPNYGETDSGARIIVPFLRGEGIRQLDLMLVSHADSDHSGGALSVLSAIPVTSLLSSLNNDHPIQQAATNSQPCRAGDSWQWDDVHFEVLHPDSLTQSDHLAKRKTNEISCVLKMTTRYGSVLLPGDIGKDTERSLLARMSQQLSATVLIAPHHGSKTSSTEAFIRQINPWFTLFSVGYRNHFGHPNEQVVERYRHLGSQMMRSDRDGAVLLQFKESGITVGSWREINRRYWHDR</sequence>
<accession>A0A1I4MQG5</accession>
<protein>
    <submittedName>
        <fullName evidence="8">Competence protein ComEC</fullName>
    </submittedName>
</protein>
<evidence type="ECO:0000313" key="8">
    <source>
        <dbReference type="EMBL" id="SFM05285.1"/>
    </source>
</evidence>
<dbReference type="PANTHER" id="PTHR30619">
    <property type="entry name" value="DNA INTERNALIZATION/COMPETENCE PROTEIN COMEC/REC2"/>
    <property type="match status" value="1"/>
</dbReference>
<evidence type="ECO:0000256" key="5">
    <source>
        <dbReference type="ARBA" id="ARBA00023136"/>
    </source>
</evidence>
<organism evidence="8 9">
    <name type="scientific">Nitrosomonas communis</name>
    <dbReference type="NCBI Taxonomy" id="44574"/>
    <lineage>
        <taxon>Bacteria</taxon>
        <taxon>Pseudomonadati</taxon>
        <taxon>Pseudomonadota</taxon>
        <taxon>Betaproteobacteria</taxon>
        <taxon>Nitrosomonadales</taxon>
        <taxon>Nitrosomonadaceae</taxon>
        <taxon>Nitrosomonas</taxon>
    </lineage>
</organism>
<keyword evidence="4 6" id="KW-1133">Transmembrane helix</keyword>
<name>A0A1I4MQG5_9PROT</name>
<gene>
    <name evidence="8" type="ORF">SAMN05421863_101131</name>
</gene>
<dbReference type="STRING" id="44574.AAW31_03080"/>
<dbReference type="InterPro" id="IPR004797">
    <property type="entry name" value="Competence_ComEC/Rec2"/>
</dbReference>